<dbReference type="InterPro" id="IPR051913">
    <property type="entry name" value="GH2_Domain-Containing"/>
</dbReference>
<dbReference type="InterPro" id="IPR006104">
    <property type="entry name" value="Glyco_hydro_2_N"/>
</dbReference>
<dbReference type="Gene3D" id="2.60.40.10">
    <property type="entry name" value="Immunoglobulins"/>
    <property type="match status" value="1"/>
</dbReference>
<keyword evidence="3" id="KW-0326">Glycosidase</keyword>
<dbReference type="EMBL" id="JAGINW010000001">
    <property type="protein sequence ID" value="MBP2329835.1"/>
    <property type="molecule type" value="Genomic_DNA"/>
</dbReference>
<dbReference type="InterPro" id="IPR006102">
    <property type="entry name" value="Ig-like_GH2"/>
</dbReference>
<protein>
    <submittedName>
        <fullName evidence="6">Beta-galactosidase/beta-glucuronidase</fullName>
    </submittedName>
</protein>
<dbReference type="RefSeq" id="WP_209646532.1">
    <property type="nucleotide sequence ID" value="NZ_JAGINW010000001.1"/>
</dbReference>
<dbReference type="Gene3D" id="3.20.20.80">
    <property type="entry name" value="Glycosidases"/>
    <property type="match status" value="1"/>
</dbReference>
<accession>A0ABS4TZK9</accession>
<dbReference type="InterPro" id="IPR013783">
    <property type="entry name" value="Ig-like_fold"/>
</dbReference>
<feature type="domain" description="Glycosyl hydrolases family 2 sugar binding" evidence="5">
    <location>
        <begin position="69"/>
        <end position="189"/>
    </location>
</feature>
<comment type="caution">
    <text evidence="6">The sequence shown here is derived from an EMBL/GenBank/DDBJ whole genome shotgun (WGS) entry which is preliminary data.</text>
</comment>
<comment type="similarity">
    <text evidence="1">Belongs to the glycosyl hydrolase 2 family.</text>
</comment>
<dbReference type="Proteomes" id="UP001519332">
    <property type="component" value="Unassembled WGS sequence"/>
</dbReference>
<dbReference type="InterPro" id="IPR036156">
    <property type="entry name" value="Beta-gal/glucu_dom_sf"/>
</dbReference>
<evidence type="ECO:0000256" key="3">
    <source>
        <dbReference type="ARBA" id="ARBA00023295"/>
    </source>
</evidence>
<dbReference type="InterPro" id="IPR017853">
    <property type="entry name" value="GH"/>
</dbReference>
<dbReference type="Pfam" id="PF00703">
    <property type="entry name" value="Glyco_hydro_2"/>
    <property type="match status" value="1"/>
</dbReference>
<dbReference type="InterPro" id="IPR008979">
    <property type="entry name" value="Galactose-bd-like_sf"/>
</dbReference>
<reference evidence="6 7" key="1">
    <citation type="submission" date="2021-03" db="EMBL/GenBank/DDBJ databases">
        <title>Sequencing the genomes of 1000 actinobacteria strains.</title>
        <authorList>
            <person name="Klenk H.-P."/>
        </authorList>
    </citation>
    <scope>NUCLEOTIDE SEQUENCE [LARGE SCALE GENOMIC DNA]</scope>
    <source>
        <strain evidence="6 7">DSM 46670</strain>
    </source>
</reference>
<dbReference type="Gene3D" id="2.60.120.260">
    <property type="entry name" value="Galactose-binding domain-like"/>
    <property type="match status" value="1"/>
</dbReference>
<dbReference type="PANTHER" id="PTHR42732">
    <property type="entry name" value="BETA-GALACTOSIDASE"/>
    <property type="match status" value="1"/>
</dbReference>
<proteinExistence type="inferred from homology"/>
<evidence type="ECO:0000256" key="1">
    <source>
        <dbReference type="ARBA" id="ARBA00007401"/>
    </source>
</evidence>
<organism evidence="6 7">
    <name type="scientific">Kibdelosporangium banguiense</name>
    <dbReference type="NCBI Taxonomy" id="1365924"/>
    <lineage>
        <taxon>Bacteria</taxon>
        <taxon>Bacillati</taxon>
        <taxon>Actinomycetota</taxon>
        <taxon>Actinomycetes</taxon>
        <taxon>Pseudonocardiales</taxon>
        <taxon>Pseudonocardiaceae</taxon>
        <taxon>Kibdelosporangium</taxon>
    </lineage>
</organism>
<evidence type="ECO:0000259" key="4">
    <source>
        <dbReference type="Pfam" id="PF00703"/>
    </source>
</evidence>
<dbReference type="PANTHER" id="PTHR42732:SF2">
    <property type="entry name" value="BETA-MANNOSIDASE"/>
    <property type="match status" value="1"/>
</dbReference>
<evidence type="ECO:0000313" key="7">
    <source>
        <dbReference type="Proteomes" id="UP001519332"/>
    </source>
</evidence>
<sequence>MVANWMMAEPRLPTPWTHLVSPANALPEYPRPQLVRPEWLNLNGVWEFAAAAAGEAPPTGRTLAEHVLVPYPIESGLSGIARHEDFMWYRRTFELPASWQGAVRLNFGAVDYRATVYVNGQEIGSHQGGYGSFSFDVTAALHAQGPQEIIVGVEDRADATWQPVGKQRLVPDRGIFYTGASGIWQTVWLEPVGPAFVSTLDMVPSLSDESLALTVRTQGDAAVEAIVRDGDEIVSRTTGSTSLRLPVPGVKPWSPDSPFLYDLEVVLRQGDTVVDRVTSYFGMREFDIAAGPDGKPRFTLNGEPLFLMSTLDQGYWPDGIYTAPTDEALRFDLEQNKVLGFNTVRKHIKTEPDRWYHHADKLGLLVWQDMPCTKIGRPPAEAQAQFEAELHELVAQKKNWTCILGWIPFNEGWGEWSLAATGRIADEVKALDPARIVNAHSGFNLPDSFGDSGHGDVVDLHDYVGPARPAPDETRFALDGEHGGIGLEVEGHMWFGEGDAYEMTPDIPTLTRRYVENQRDLLHAARELGLSGAIYTQITDVEHELNGFFTYDRQVAKMDFSEVRAINEEIIKG</sequence>
<keyword evidence="2" id="KW-0378">Hydrolase</keyword>
<name>A0ABS4TZK9_9PSEU</name>
<gene>
    <name evidence="6" type="ORF">JOF56_010220</name>
</gene>
<dbReference type="Pfam" id="PF02837">
    <property type="entry name" value="Glyco_hydro_2_N"/>
    <property type="match status" value="1"/>
</dbReference>
<evidence type="ECO:0000313" key="6">
    <source>
        <dbReference type="EMBL" id="MBP2329835.1"/>
    </source>
</evidence>
<evidence type="ECO:0000259" key="5">
    <source>
        <dbReference type="Pfam" id="PF02837"/>
    </source>
</evidence>
<dbReference type="SUPFAM" id="SSF51445">
    <property type="entry name" value="(Trans)glycosidases"/>
    <property type="match status" value="1"/>
</dbReference>
<dbReference type="SUPFAM" id="SSF49303">
    <property type="entry name" value="beta-Galactosidase/glucuronidase domain"/>
    <property type="match status" value="1"/>
</dbReference>
<dbReference type="SUPFAM" id="SSF49785">
    <property type="entry name" value="Galactose-binding domain-like"/>
    <property type="match status" value="1"/>
</dbReference>
<keyword evidence="7" id="KW-1185">Reference proteome</keyword>
<feature type="domain" description="Glycoside hydrolase family 2 immunoglobulin-like beta-sandwich" evidence="4">
    <location>
        <begin position="205"/>
        <end position="284"/>
    </location>
</feature>
<evidence type="ECO:0000256" key="2">
    <source>
        <dbReference type="ARBA" id="ARBA00022801"/>
    </source>
</evidence>